<dbReference type="EMBL" id="RHHQ01000028">
    <property type="protein sequence ID" value="RNB79566.1"/>
    <property type="molecule type" value="Genomic_DNA"/>
</dbReference>
<dbReference type="GO" id="GO:0005524">
    <property type="term" value="F:ATP binding"/>
    <property type="evidence" value="ECO:0007669"/>
    <property type="project" value="UniProtKB-KW"/>
</dbReference>
<sequence length="689" mass="77041">MDREVIPIGDCMRKVAIIAGSKKTAGAIAGQLNAILGELITFIGFSMHEWMENRDDFHMVLISTHTIFTRHIAPRIKTGTVIFVIRRTLLRKSLEKVMAIPSGSKLLVVNDERDSAEETIALLRELGAGHIELFPYFPGAATWEESTVAITPGEPELVPPFIQQVIDIDERVVDVSTLVDILTQFQLLNNETRTMLSRYADKIVTRSQGIQFTLQGLLHMKTILQRTLNMVQDGVIAYDHDGTITLFNRTAETIFGCTSEDAQKFTVEGLLHREGVDPMTFVEEWKDCLVHIKKQKILMNRQHIIENGHVTGGVLTLRAAKKVEELELKLRLQAKGYEARHSFGDLITVSQNMIKVVARAEKMAKSDLSVLILGESGTGKELFAHAIHRVSQRADYPFVAVNCSALPDNLLESELFGYEEGAFTGAKKGGKPGLFEQAHKGTIFLDEIGDISPNMQSRLLRVLQQKEVLKVGGTRLLPVDVRIIAATNRNLARMVAEGKFRDDLYYRLKILQLEVPPLRERREDIPLLAAYFLERRGANQEGLEPIHEALRRYDWPGNVRELENTMEYIAFMNDGHLTVEDLPMYTNESAAVDVPHEWAIEQIVPVQAAGIRVEQLVLEIIHHAKAAGKNAGRRAIVTAVKEKGLMISENEVRKTIDKLRDAGYVEVAAGRAGCRLTPSGFQQVRNGTG</sequence>
<dbReference type="OrthoDB" id="9771372at2"/>
<dbReference type="InterPro" id="IPR003593">
    <property type="entry name" value="AAA+_ATPase"/>
</dbReference>
<keyword evidence="1" id="KW-0547">Nucleotide-binding</keyword>
<dbReference type="InterPro" id="IPR025944">
    <property type="entry name" value="Sigma_54_int_dom_CS"/>
</dbReference>
<dbReference type="GO" id="GO:0006355">
    <property type="term" value="P:regulation of DNA-templated transcription"/>
    <property type="evidence" value="ECO:0007669"/>
    <property type="project" value="InterPro"/>
</dbReference>
<dbReference type="CDD" id="cd00130">
    <property type="entry name" value="PAS"/>
    <property type="match status" value="1"/>
</dbReference>
<keyword evidence="5" id="KW-0804">Transcription</keyword>
<feature type="domain" description="PAS" evidence="7">
    <location>
        <begin position="220"/>
        <end position="261"/>
    </location>
</feature>
<evidence type="ECO:0000313" key="9">
    <source>
        <dbReference type="Proteomes" id="UP000271031"/>
    </source>
</evidence>
<feature type="domain" description="Sigma-54 factor interaction" evidence="6">
    <location>
        <begin position="346"/>
        <end position="571"/>
    </location>
</feature>
<dbReference type="Gene3D" id="1.10.10.10">
    <property type="entry name" value="Winged helix-like DNA-binding domain superfamily/Winged helix DNA-binding domain"/>
    <property type="match status" value="1"/>
</dbReference>
<dbReference type="Gene3D" id="3.30.450.20">
    <property type="entry name" value="PAS domain"/>
    <property type="match status" value="1"/>
</dbReference>
<dbReference type="PROSITE" id="PS00675">
    <property type="entry name" value="SIGMA54_INTERACT_1"/>
    <property type="match status" value="1"/>
</dbReference>
<dbReference type="RefSeq" id="WP_122921417.1">
    <property type="nucleotide sequence ID" value="NZ_RHHQ01000028.1"/>
</dbReference>
<keyword evidence="4" id="KW-0238">DNA-binding</keyword>
<dbReference type="Pfam" id="PF00158">
    <property type="entry name" value="Sigma54_activat"/>
    <property type="match status" value="1"/>
</dbReference>
<dbReference type="AlphaFoldDB" id="A0A3M8CUT1"/>
<reference evidence="8 9" key="1">
    <citation type="submission" date="2018-10" db="EMBL/GenBank/DDBJ databases">
        <title>Phylogenomics of Brevibacillus.</title>
        <authorList>
            <person name="Dunlap C."/>
        </authorList>
    </citation>
    <scope>NUCLEOTIDE SEQUENCE [LARGE SCALE GENOMIC DNA]</scope>
    <source>
        <strain evidence="8 9">JCM 15716</strain>
    </source>
</reference>
<evidence type="ECO:0000259" key="6">
    <source>
        <dbReference type="PROSITE" id="PS50045"/>
    </source>
</evidence>
<evidence type="ECO:0000256" key="2">
    <source>
        <dbReference type="ARBA" id="ARBA00022840"/>
    </source>
</evidence>
<dbReference type="GO" id="GO:0003677">
    <property type="term" value="F:DNA binding"/>
    <property type="evidence" value="ECO:0007669"/>
    <property type="project" value="UniProtKB-KW"/>
</dbReference>
<evidence type="ECO:0000256" key="4">
    <source>
        <dbReference type="ARBA" id="ARBA00023125"/>
    </source>
</evidence>
<dbReference type="InterPro" id="IPR035965">
    <property type="entry name" value="PAS-like_dom_sf"/>
</dbReference>
<dbReference type="InterPro" id="IPR025662">
    <property type="entry name" value="Sigma_54_int_dom_ATP-bd_1"/>
</dbReference>
<dbReference type="SUPFAM" id="SSF52540">
    <property type="entry name" value="P-loop containing nucleoside triphosphate hydrolases"/>
    <property type="match status" value="1"/>
</dbReference>
<protein>
    <submittedName>
        <fullName evidence="8">AAA family ATPase</fullName>
    </submittedName>
</protein>
<evidence type="ECO:0000256" key="3">
    <source>
        <dbReference type="ARBA" id="ARBA00023015"/>
    </source>
</evidence>
<dbReference type="Proteomes" id="UP000271031">
    <property type="component" value="Unassembled WGS sequence"/>
</dbReference>
<dbReference type="InterPro" id="IPR027417">
    <property type="entry name" value="P-loop_NTPase"/>
</dbReference>
<name>A0A3M8CUT1_9BACL</name>
<evidence type="ECO:0000256" key="5">
    <source>
        <dbReference type="ARBA" id="ARBA00023163"/>
    </source>
</evidence>
<dbReference type="InterPro" id="IPR013767">
    <property type="entry name" value="PAS_fold"/>
</dbReference>
<keyword evidence="9" id="KW-1185">Reference proteome</keyword>
<evidence type="ECO:0000259" key="7">
    <source>
        <dbReference type="PROSITE" id="PS50112"/>
    </source>
</evidence>
<dbReference type="Gene3D" id="3.40.50.300">
    <property type="entry name" value="P-loop containing nucleotide triphosphate hydrolases"/>
    <property type="match status" value="1"/>
</dbReference>
<accession>A0A3M8CUT1</accession>
<dbReference type="InterPro" id="IPR000014">
    <property type="entry name" value="PAS"/>
</dbReference>
<dbReference type="PANTHER" id="PTHR32071:SF57">
    <property type="entry name" value="C4-DICARBOXYLATE TRANSPORT TRANSCRIPTIONAL REGULATORY PROTEIN DCTD"/>
    <property type="match status" value="1"/>
</dbReference>
<comment type="caution">
    <text evidence="8">The sequence shown here is derived from an EMBL/GenBank/DDBJ whole genome shotgun (WGS) entry which is preliminary data.</text>
</comment>
<dbReference type="NCBIfam" id="TIGR00229">
    <property type="entry name" value="sensory_box"/>
    <property type="match status" value="1"/>
</dbReference>
<dbReference type="PROSITE" id="PS50045">
    <property type="entry name" value="SIGMA54_INTERACT_4"/>
    <property type="match status" value="1"/>
</dbReference>
<dbReference type="PANTHER" id="PTHR32071">
    <property type="entry name" value="TRANSCRIPTIONAL REGULATORY PROTEIN"/>
    <property type="match status" value="1"/>
</dbReference>
<dbReference type="Pfam" id="PF00989">
    <property type="entry name" value="PAS"/>
    <property type="match status" value="1"/>
</dbReference>
<dbReference type="PROSITE" id="PS00688">
    <property type="entry name" value="SIGMA54_INTERACT_3"/>
    <property type="match status" value="1"/>
</dbReference>
<organism evidence="8 9">
    <name type="scientific">Brevibacillus fluminis</name>
    <dbReference type="NCBI Taxonomy" id="511487"/>
    <lineage>
        <taxon>Bacteria</taxon>
        <taxon>Bacillati</taxon>
        <taxon>Bacillota</taxon>
        <taxon>Bacilli</taxon>
        <taxon>Bacillales</taxon>
        <taxon>Paenibacillaceae</taxon>
        <taxon>Brevibacillus</taxon>
    </lineage>
</organism>
<dbReference type="FunFam" id="3.40.50.300:FF:000006">
    <property type="entry name" value="DNA-binding transcriptional regulator NtrC"/>
    <property type="match status" value="1"/>
</dbReference>
<dbReference type="InterPro" id="IPR002078">
    <property type="entry name" value="Sigma_54_int"/>
</dbReference>
<keyword evidence="2" id="KW-0067">ATP-binding</keyword>
<dbReference type="PROSITE" id="PS50112">
    <property type="entry name" value="PAS"/>
    <property type="match status" value="1"/>
</dbReference>
<dbReference type="Gene3D" id="1.10.8.60">
    <property type="match status" value="1"/>
</dbReference>
<dbReference type="SUPFAM" id="SSF55785">
    <property type="entry name" value="PYP-like sensor domain (PAS domain)"/>
    <property type="match status" value="1"/>
</dbReference>
<dbReference type="InterPro" id="IPR025943">
    <property type="entry name" value="Sigma_54_int_dom_ATP-bd_2"/>
</dbReference>
<dbReference type="InterPro" id="IPR036388">
    <property type="entry name" value="WH-like_DNA-bd_sf"/>
</dbReference>
<dbReference type="CDD" id="cd00009">
    <property type="entry name" value="AAA"/>
    <property type="match status" value="1"/>
</dbReference>
<gene>
    <name evidence="8" type="ORF">EDM56_29005</name>
</gene>
<keyword evidence="3" id="KW-0805">Transcription regulation</keyword>
<dbReference type="InterPro" id="IPR058031">
    <property type="entry name" value="AAA_lid_NorR"/>
</dbReference>
<proteinExistence type="predicted"/>
<dbReference type="SMART" id="SM00091">
    <property type="entry name" value="PAS"/>
    <property type="match status" value="1"/>
</dbReference>
<evidence type="ECO:0000313" key="8">
    <source>
        <dbReference type="EMBL" id="RNB79566.1"/>
    </source>
</evidence>
<evidence type="ECO:0000256" key="1">
    <source>
        <dbReference type="ARBA" id="ARBA00022741"/>
    </source>
</evidence>
<dbReference type="Pfam" id="PF25601">
    <property type="entry name" value="AAA_lid_14"/>
    <property type="match status" value="1"/>
</dbReference>
<dbReference type="PROSITE" id="PS00676">
    <property type="entry name" value="SIGMA54_INTERACT_2"/>
    <property type="match status" value="1"/>
</dbReference>
<dbReference type="SMART" id="SM00382">
    <property type="entry name" value="AAA"/>
    <property type="match status" value="1"/>
</dbReference>